<keyword evidence="4" id="KW-0032">Aminotransferase</keyword>
<keyword evidence="5" id="KW-1185">Reference proteome</keyword>
<sequence length="308" mass="34070">MSETRADADFARGAAYVDGEVVPVDQARIPLLDTGLTRSDVTYDVVGVWGGAFFRLDDHLDRFLRGCERLRMTVPLDRSEITELLDRLVRASGLREAYVEVMCTRGVPTSGSRDPRTYDNRLYAYAIPYVWILRPEEEAGMDAVVVRSTRRIPPDSVDPTVKNFHWGDLTRGLFEAYDRGGRYPILLDHRGFVTEGPGYNVFAVVDGALVTPAVGVLEGITRRTVLELAAEHGLSTTIDDLEEPTLRQASELFATSTAGGVMAITSVDDSPVGDGRVGHVTANLRDAYWKAHSDQRYVTPVDYASRTQ</sequence>
<dbReference type="InterPro" id="IPR036038">
    <property type="entry name" value="Aminotransferase-like"/>
</dbReference>
<evidence type="ECO:0000313" key="4">
    <source>
        <dbReference type="EMBL" id="UYM03426.1"/>
    </source>
</evidence>
<evidence type="ECO:0000256" key="1">
    <source>
        <dbReference type="ARBA" id="ARBA00001933"/>
    </source>
</evidence>
<dbReference type="InterPro" id="IPR001544">
    <property type="entry name" value="Aminotrans_IV"/>
</dbReference>
<evidence type="ECO:0000256" key="3">
    <source>
        <dbReference type="ARBA" id="ARBA00022898"/>
    </source>
</evidence>
<comment type="similarity">
    <text evidence="2">Belongs to the class-IV pyridoxal-phosphate-dependent aminotransferase family.</text>
</comment>
<dbReference type="RefSeq" id="WP_271632032.1">
    <property type="nucleotide sequence ID" value="NZ_CP094970.1"/>
</dbReference>
<reference evidence="4" key="1">
    <citation type="submission" date="2022-01" db="EMBL/GenBank/DDBJ databases">
        <title>Nocardioidaceae gen. sp. A5X3R13.</title>
        <authorList>
            <person name="Lopez Marin M.A."/>
            <person name="Uhlik O."/>
        </authorList>
    </citation>
    <scope>NUCLEOTIDE SEQUENCE</scope>
    <source>
        <strain evidence="4">A5X3R13</strain>
    </source>
</reference>
<dbReference type="InterPro" id="IPR043131">
    <property type="entry name" value="BCAT-like_N"/>
</dbReference>
<dbReference type="EMBL" id="CP094970">
    <property type="protein sequence ID" value="UYM03426.1"/>
    <property type="molecule type" value="Genomic_DNA"/>
</dbReference>
<dbReference type="GO" id="GO:0008483">
    <property type="term" value="F:transaminase activity"/>
    <property type="evidence" value="ECO:0007669"/>
    <property type="project" value="UniProtKB-KW"/>
</dbReference>
<dbReference type="PANTHER" id="PTHR42743:SF11">
    <property type="entry name" value="AMINODEOXYCHORISMATE LYASE"/>
    <property type="match status" value="1"/>
</dbReference>
<dbReference type="Pfam" id="PF01063">
    <property type="entry name" value="Aminotran_4"/>
    <property type="match status" value="1"/>
</dbReference>
<dbReference type="Proteomes" id="UP001164390">
    <property type="component" value="Chromosome"/>
</dbReference>
<dbReference type="InterPro" id="IPR050571">
    <property type="entry name" value="Class-IV_PLP-Dep_Aminotrnsfr"/>
</dbReference>
<dbReference type="Gene3D" id="3.20.10.10">
    <property type="entry name" value="D-amino Acid Aminotransferase, subunit A, domain 2"/>
    <property type="match status" value="1"/>
</dbReference>
<name>A0AA46TE89_9ACTN</name>
<proteinExistence type="inferred from homology"/>
<organism evidence="4 5">
    <name type="scientific">Solicola gregarius</name>
    <dbReference type="NCBI Taxonomy" id="2908642"/>
    <lineage>
        <taxon>Bacteria</taxon>
        <taxon>Bacillati</taxon>
        <taxon>Actinomycetota</taxon>
        <taxon>Actinomycetes</taxon>
        <taxon>Propionibacteriales</taxon>
        <taxon>Nocardioidaceae</taxon>
        <taxon>Solicola</taxon>
    </lineage>
</organism>
<dbReference type="AlphaFoldDB" id="A0AA46TE89"/>
<dbReference type="FunFam" id="3.20.10.10:FF:000002">
    <property type="entry name" value="D-alanine aminotransferase"/>
    <property type="match status" value="1"/>
</dbReference>
<keyword evidence="4" id="KW-0808">Transferase</keyword>
<evidence type="ECO:0000313" key="5">
    <source>
        <dbReference type="Proteomes" id="UP001164390"/>
    </source>
</evidence>
<dbReference type="InterPro" id="IPR043132">
    <property type="entry name" value="BCAT-like_C"/>
</dbReference>
<gene>
    <name evidence="4" type="ORF">L0C25_12750</name>
</gene>
<accession>A0AA46TE89</accession>
<comment type="cofactor">
    <cofactor evidence="1">
        <name>pyridoxal 5'-phosphate</name>
        <dbReference type="ChEBI" id="CHEBI:597326"/>
    </cofactor>
</comment>
<keyword evidence="3" id="KW-0663">Pyridoxal phosphate</keyword>
<dbReference type="Gene3D" id="3.30.470.10">
    <property type="match status" value="1"/>
</dbReference>
<protein>
    <submittedName>
        <fullName evidence="4">Aminotransferase class IV</fullName>
    </submittedName>
</protein>
<evidence type="ECO:0000256" key="2">
    <source>
        <dbReference type="ARBA" id="ARBA00009320"/>
    </source>
</evidence>
<dbReference type="GO" id="GO:0046394">
    <property type="term" value="P:carboxylic acid biosynthetic process"/>
    <property type="evidence" value="ECO:0007669"/>
    <property type="project" value="UniProtKB-ARBA"/>
</dbReference>
<dbReference type="SUPFAM" id="SSF56752">
    <property type="entry name" value="D-aminoacid aminotransferase-like PLP-dependent enzymes"/>
    <property type="match status" value="1"/>
</dbReference>
<dbReference type="GO" id="GO:0008652">
    <property type="term" value="P:amino acid biosynthetic process"/>
    <property type="evidence" value="ECO:0007669"/>
    <property type="project" value="UniProtKB-ARBA"/>
</dbReference>
<dbReference type="KEGG" id="sgrg:L0C25_12750"/>
<dbReference type="PANTHER" id="PTHR42743">
    <property type="entry name" value="AMINO-ACID AMINOTRANSFERASE"/>
    <property type="match status" value="1"/>
</dbReference>